<dbReference type="Gene3D" id="2.60.120.10">
    <property type="entry name" value="Jelly Rolls"/>
    <property type="match status" value="1"/>
</dbReference>
<dbReference type="InterPro" id="IPR011051">
    <property type="entry name" value="RmlC_Cupin_sf"/>
</dbReference>
<gene>
    <name evidence="2" type="ORF">GCM10007392_15110</name>
</gene>
<feature type="domain" description="Cupin type-2" evidence="1">
    <location>
        <begin position="54"/>
        <end position="109"/>
    </location>
</feature>
<evidence type="ECO:0000313" key="2">
    <source>
        <dbReference type="EMBL" id="GGX48884.1"/>
    </source>
</evidence>
<comment type="caution">
    <text evidence="2">The sequence shown here is derived from an EMBL/GenBank/DDBJ whole genome shotgun (WGS) entry which is preliminary data.</text>
</comment>
<dbReference type="SUPFAM" id="SSF51182">
    <property type="entry name" value="RmlC-like cupins"/>
    <property type="match status" value="1"/>
</dbReference>
<dbReference type="Proteomes" id="UP000626148">
    <property type="component" value="Unassembled WGS sequence"/>
</dbReference>
<keyword evidence="3" id="KW-1185">Reference proteome</keyword>
<proteinExistence type="predicted"/>
<name>A0A918K708_9GAMM</name>
<evidence type="ECO:0000313" key="3">
    <source>
        <dbReference type="Proteomes" id="UP000626148"/>
    </source>
</evidence>
<dbReference type="InterPro" id="IPR013096">
    <property type="entry name" value="Cupin_2"/>
</dbReference>
<dbReference type="RefSeq" id="WP_189607931.1">
    <property type="nucleotide sequence ID" value="NZ_BMXR01000003.1"/>
</dbReference>
<accession>A0A918K708</accession>
<evidence type="ECO:0000259" key="1">
    <source>
        <dbReference type="Pfam" id="PF07883"/>
    </source>
</evidence>
<dbReference type="Pfam" id="PF07883">
    <property type="entry name" value="Cupin_2"/>
    <property type="match status" value="1"/>
</dbReference>
<dbReference type="InterPro" id="IPR014710">
    <property type="entry name" value="RmlC-like_jellyroll"/>
</dbReference>
<organism evidence="2 3">
    <name type="scientific">Saccharospirillum salsuginis</name>
    <dbReference type="NCBI Taxonomy" id="418750"/>
    <lineage>
        <taxon>Bacteria</taxon>
        <taxon>Pseudomonadati</taxon>
        <taxon>Pseudomonadota</taxon>
        <taxon>Gammaproteobacteria</taxon>
        <taxon>Oceanospirillales</taxon>
        <taxon>Saccharospirillaceae</taxon>
        <taxon>Saccharospirillum</taxon>
    </lineage>
</organism>
<reference evidence="2" key="2">
    <citation type="submission" date="2020-09" db="EMBL/GenBank/DDBJ databases">
        <authorList>
            <person name="Sun Q."/>
            <person name="Kim S."/>
        </authorList>
    </citation>
    <scope>NUCLEOTIDE SEQUENCE</scope>
    <source>
        <strain evidence="2">KCTC 22169</strain>
    </source>
</reference>
<sequence>MPKAQPISVQEMLDSVRFLPDRTPHTTDKEAAPAFATLSDYRDGGLFVGHFAGNSEWERHSQGDEIVYVLDGTTRLFLWVEGEEQGHDLKAGELMVVPQNIWHRFEAPDGVKIMAVTPQPTDHRVDRPE</sequence>
<dbReference type="EMBL" id="BMXR01000003">
    <property type="protein sequence ID" value="GGX48884.1"/>
    <property type="molecule type" value="Genomic_DNA"/>
</dbReference>
<protein>
    <recommendedName>
        <fullName evidence="1">Cupin type-2 domain-containing protein</fullName>
    </recommendedName>
</protein>
<dbReference type="AlphaFoldDB" id="A0A918K708"/>
<reference evidence="2" key="1">
    <citation type="journal article" date="2014" name="Int. J. Syst. Evol. Microbiol.">
        <title>Complete genome sequence of Corynebacterium casei LMG S-19264T (=DSM 44701T), isolated from a smear-ripened cheese.</title>
        <authorList>
            <consortium name="US DOE Joint Genome Institute (JGI-PGF)"/>
            <person name="Walter F."/>
            <person name="Albersmeier A."/>
            <person name="Kalinowski J."/>
            <person name="Ruckert C."/>
        </authorList>
    </citation>
    <scope>NUCLEOTIDE SEQUENCE</scope>
    <source>
        <strain evidence="2">KCTC 22169</strain>
    </source>
</reference>